<evidence type="ECO:0000256" key="4">
    <source>
        <dbReference type="ARBA" id="ARBA00023136"/>
    </source>
</evidence>
<comment type="caution">
    <text evidence="6">The sequence shown here is derived from an EMBL/GenBank/DDBJ whole genome shotgun (WGS) entry which is preliminary data.</text>
</comment>
<feature type="transmembrane region" description="Helical" evidence="5">
    <location>
        <begin position="119"/>
        <end position="141"/>
    </location>
</feature>
<accession>A0A4Y8L058</accession>
<name>A0A4Y8L058_9BACT</name>
<feature type="transmembrane region" description="Helical" evidence="5">
    <location>
        <begin position="89"/>
        <end position="107"/>
    </location>
</feature>
<comment type="subcellular location">
    <subcellularLocation>
        <location evidence="1">Membrane</location>
        <topology evidence="1">Multi-pass membrane protein</topology>
    </subcellularLocation>
</comment>
<dbReference type="OrthoDB" id="713986at2"/>
<keyword evidence="3 5" id="KW-1133">Transmembrane helix</keyword>
<evidence type="ECO:0000313" key="7">
    <source>
        <dbReference type="Proteomes" id="UP000297861"/>
    </source>
</evidence>
<evidence type="ECO:0000256" key="1">
    <source>
        <dbReference type="ARBA" id="ARBA00004141"/>
    </source>
</evidence>
<keyword evidence="7" id="KW-1185">Reference proteome</keyword>
<organism evidence="6 7">
    <name type="scientific">Dysgonomonas capnocytophagoides</name>
    <dbReference type="NCBI Taxonomy" id="45254"/>
    <lineage>
        <taxon>Bacteria</taxon>
        <taxon>Pseudomonadati</taxon>
        <taxon>Bacteroidota</taxon>
        <taxon>Bacteroidia</taxon>
        <taxon>Bacteroidales</taxon>
        <taxon>Dysgonomonadaceae</taxon>
        <taxon>Dysgonomonas</taxon>
    </lineage>
</organism>
<dbReference type="InterPro" id="IPR006480">
    <property type="entry name" value="Phage_holin_4_1"/>
</dbReference>
<feature type="transmembrane region" description="Helical" evidence="5">
    <location>
        <begin position="48"/>
        <end position="68"/>
    </location>
</feature>
<dbReference type="GO" id="GO:0016020">
    <property type="term" value="C:membrane"/>
    <property type="evidence" value="ECO:0007669"/>
    <property type="project" value="UniProtKB-SubCell"/>
</dbReference>
<evidence type="ECO:0000313" key="6">
    <source>
        <dbReference type="EMBL" id="TFD95544.1"/>
    </source>
</evidence>
<reference evidence="6 7" key="1">
    <citation type="submission" date="2019-03" db="EMBL/GenBank/DDBJ databases">
        <title>San Antonio Military Medical Center submission to MRSN (WRAIR), pending publication.</title>
        <authorList>
            <person name="Blyth D.M."/>
            <person name="Mccarthy S.L."/>
            <person name="Schall S.E."/>
            <person name="Stam J.A."/>
            <person name="Ong A.C."/>
            <person name="Mcgann P.T."/>
        </authorList>
    </citation>
    <scope>NUCLEOTIDE SEQUENCE [LARGE SCALE GENOMIC DNA]</scope>
    <source>
        <strain evidence="6 7">MRSN571793</strain>
    </source>
</reference>
<evidence type="ECO:0000256" key="2">
    <source>
        <dbReference type="ARBA" id="ARBA00022692"/>
    </source>
</evidence>
<evidence type="ECO:0000256" key="5">
    <source>
        <dbReference type="SAM" id="Phobius"/>
    </source>
</evidence>
<dbReference type="AlphaFoldDB" id="A0A4Y8L058"/>
<gene>
    <name evidence="6" type="ORF">E2605_11905</name>
</gene>
<evidence type="ECO:0008006" key="8">
    <source>
        <dbReference type="Google" id="ProtNLM"/>
    </source>
</evidence>
<dbReference type="Proteomes" id="UP000297861">
    <property type="component" value="Unassembled WGS sequence"/>
</dbReference>
<evidence type="ECO:0000256" key="3">
    <source>
        <dbReference type="ARBA" id="ARBA00022989"/>
    </source>
</evidence>
<dbReference type="RefSeq" id="WP_134436595.1">
    <property type="nucleotide sequence ID" value="NZ_SOML01000007.1"/>
</dbReference>
<protein>
    <recommendedName>
        <fullName evidence="8">Holin</fullName>
    </recommendedName>
</protein>
<keyword evidence="4 5" id="KW-0472">Membrane</keyword>
<proteinExistence type="predicted"/>
<sequence>MKFLSKFLASYDYPSLKDFLLSLFPTWKYQIQTSAFILSGIAAGVNNLIGIGPALAFAMVVAVIVEIASGIKASKKQNKDFESFRFSRCVLKIVFWFALFYFVHAFEREYILKDHFMDILAFLFFKSLFVGLMALFCIEYLTSILENLSVIDGKDKTYYISFIKESFANLLDNLKRKQQ</sequence>
<keyword evidence="2 5" id="KW-0812">Transmembrane</keyword>
<dbReference type="EMBL" id="SOML01000007">
    <property type="protein sequence ID" value="TFD95544.1"/>
    <property type="molecule type" value="Genomic_DNA"/>
</dbReference>
<dbReference type="Pfam" id="PF05105">
    <property type="entry name" value="Phage_holin_4_1"/>
    <property type="match status" value="1"/>
</dbReference>